<keyword evidence="6" id="KW-1185">Reference proteome</keyword>
<name>A0A811KXN8_9BILA</name>
<feature type="domain" description="Rab-GAP TBC" evidence="4">
    <location>
        <begin position="179"/>
        <end position="405"/>
    </location>
</feature>
<dbReference type="OrthoDB" id="26371at2759"/>
<feature type="compositionally biased region" description="Polar residues" evidence="3">
    <location>
        <begin position="28"/>
        <end position="38"/>
    </location>
</feature>
<dbReference type="SUPFAM" id="SSF47923">
    <property type="entry name" value="Ypt/Rab-GAP domain of gyp1p"/>
    <property type="match status" value="2"/>
</dbReference>
<dbReference type="SMART" id="SM00164">
    <property type="entry name" value="TBC"/>
    <property type="match status" value="1"/>
</dbReference>
<protein>
    <recommendedName>
        <fullName evidence="4">Rab-GAP TBC domain-containing protein</fullName>
    </recommendedName>
</protein>
<dbReference type="PANTHER" id="PTHR22957">
    <property type="entry name" value="TBC1 DOMAIN FAMILY MEMBER GTPASE-ACTIVATING PROTEIN"/>
    <property type="match status" value="1"/>
</dbReference>
<dbReference type="InterPro" id="IPR035969">
    <property type="entry name" value="Rab-GAP_TBC_sf"/>
</dbReference>
<comment type="function">
    <text evidence="2">May act as a GTPase-activating protein for Rab family protein(s).</text>
</comment>
<dbReference type="Proteomes" id="UP000614601">
    <property type="component" value="Unassembled WGS sequence"/>
</dbReference>
<dbReference type="EMBL" id="CAJFDH010000004">
    <property type="protein sequence ID" value="CAD5220600.1"/>
    <property type="molecule type" value="Genomic_DNA"/>
</dbReference>
<feature type="region of interest" description="Disordered" evidence="3">
    <location>
        <begin position="15"/>
        <end position="56"/>
    </location>
</feature>
<dbReference type="Pfam" id="PF00566">
    <property type="entry name" value="RabGAP-TBC"/>
    <property type="match status" value="1"/>
</dbReference>
<dbReference type="FunFam" id="1.10.472.80:FF:000001">
    <property type="entry name" value="TBC1 domain family member 22B"/>
    <property type="match status" value="1"/>
</dbReference>
<dbReference type="FunFam" id="1.10.8.270:FF:000004">
    <property type="entry name" value="TBC1 domain family, member 22B"/>
    <property type="match status" value="1"/>
</dbReference>
<feature type="compositionally biased region" description="Polar residues" evidence="3">
    <location>
        <begin position="94"/>
        <end position="106"/>
    </location>
</feature>
<sequence length="481" mass="55818">MSGWTQNLALPGSVRPVYGARYPVPPESAQSTSTSQKPTKLEESVPSVPSMTGKTQQRFKQYEHSVSDVWDTDVTVNNALAHESANHVLAQHANSFKNDTPPSHTSIYPKLNDDSPPSYPWSNSTPIKAQKPMHTQKGDEGRFGRLRRVVKVSGHCDPSNVPQNHMIDIEQLRKDCWLGIPNNIRPMAWRILSGYVPVNYDRQQTTLDRKRNEYWNYVEQYFHTRYDEQQQDTFRQIHIDIPRMCPLVPLFQQKLVQEIFERILYIWAIRHPASGYVQGINDLVTPFFVVFLSEFISDGAEVGTYDVAQIQRKTLEAIEADSFWCFTALLDTIQDNYTFAQPGIQRKVAELKYLVGRVDGELTKHLERHQVEFLQFAFRWMNNLLMREIPLRATIRLWDTYLSERNGFSQFHTYVCVAFLRLWSRQIQKERDFQGAMILLQNLPTQNWSDQQICELTADAYSLMQVFHGAKREIPVHSGTF</sequence>
<dbReference type="EMBL" id="CAJFCW020000004">
    <property type="protein sequence ID" value="CAG9113931.1"/>
    <property type="molecule type" value="Genomic_DNA"/>
</dbReference>
<evidence type="ECO:0000259" key="4">
    <source>
        <dbReference type="PROSITE" id="PS50086"/>
    </source>
</evidence>
<dbReference type="Proteomes" id="UP000783686">
    <property type="component" value="Unassembled WGS sequence"/>
</dbReference>
<proteinExistence type="predicted"/>
<evidence type="ECO:0000256" key="3">
    <source>
        <dbReference type="SAM" id="MobiDB-lite"/>
    </source>
</evidence>
<dbReference type="Gene3D" id="1.10.472.80">
    <property type="entry name" value="Ypt/Rab-GAP domain of gyp1p, domain 3"/>
    <property type="match status" value="1"/>
</dbReference>
<dbReference type="GO" id="GO:0071889">
    <property type="term" value="F:14-3-3 protein binding"/>
    <property type="evidence" value="ECO:0007669"/>
    <property type="project" value="UniProtKB-ARBA"/>
</dbReference>
<dbReference type="AlphaFoldDB" id="A0A811KXN8"/>
<feature type="compositionally biased region" description="Polar residues" evidence="3">
    <location>
        <begin position="47"/>
        <end position="56"/>
    </location>
</feature>
<evidence type="ECO:0000313" key="5">
    <source>
        <dbReference type="EMBL" id="CAD5220600.1"/>
    </source>
</evidence>
<organism evidence="5 6">
    <name type="scientific">Bursaphelenchus okinawaensis</name>
    <dbReference type="NCBI Taxonomy" id="465554"/>
    <lineage>
        <taxon>Eukaryota</taxon>
        <taxon>Metazoa</taxon>
        <taxon>Ecdysozoa</taxon>
        <taxon>Nematoda</taxon>
        <taxon>Chromadorea</taxon>
        <taxon>Rhabditida</taxon>
        <taxon>Tylenchina</taxon>
        <taxon>Tylenchomorpha</taxon>
        <taxon>Aphelenchoidea</taxon>
        <taxon>Aphelenchoididae</taxon>
        <taxon>Bursaphelenchus</taxon>
    </lineage>
</organism>
<dbReference type="InterPro" id="IPR000195">
    <property type="entry name" value="Rab-GAP-TBC_dom"/>
</dbReference>
<dbReference type="PANTHER" id="PTHR22957:SF26">
    <property type="entry name" value="LD44506P"/>
    <property type="match status" value="1"/>
</dbReference>
<dbReference type="Gene3D" id="1.10.8.270">
    <property type="entry name" value="putative rabgap domain of human tbc1 domain family member 14 like domains"/>
    <property type="match status" value="1"/>
</dbReference>
<dbReference type="PROSITE" id="PS50086">
    <property type="entry name" value="TBC_RABGAP"/>
    <property type="match status" value="1"/>
</dbReference>
<evidence type="ECO:0000256" key="1">
    <source>
        <dbReference type="ARBA" id="ARBA00022468"/>
    </source>
</evidence>
<keyword evidence="1" id="KW-0343">GTPase activation</keyword>
<reference evidence="5" key="1">
    <citation type="submission" date="2020-09" db="EMBL/GenBank/DDBJ databases">
        <authorList>
            <person name="Kikuchi T."/>
        </authorList>
    </citation>
    <scope>NUCLEOTIDE SEQUENCE</scope>
    <source>
        <strain evidence="5">SH1</strain>
    </source>
</reference>
<accession>A0A811KXN8</accession>
<feature type="region of interest" description="Disordered" evidence="3">
    <location>
        <begin position="94"/>
        <end position="139"/>
    </location>
</feature>
<gene>
    <name evidence="5" type="ORF">BOKJ2_LOCUS9025</name>
</gene>
<evidence type="ECO:0000313" key="6">
    <source>
        <dbReference type="Proteomes" id="UP000614601"/>
    </source>
</evidence>
<evidence type="ECO:0000256" key="2">
    <source>
        <dbReference type="ARBA" id="ARBA00043879"/>
    </source>
</evidence>
<dbReference type="GO" id="GO:0005096">
    <property type="term" value="F:GTPase activator activity"/>
    <property type="evidence" value="ECO:0007669"/>
    <property type="project" value="UniProtKB-KW"/>
</dbReference>
<comment type="caution">
    <text evidence="5">The sequence shown here is derived from an EMBL/GenBank/DDBJ whole genome shotgun (WGS) entry which is preliminary data.</text>
</comment>